<evidence type="ECO:0000313" key="4">
    <source>
        <dbReference type="EMBL" id="KAF6751953.1"/>
    </source>
</evidence>
<feature type="transmembrane region" description="Helical" evidence="2">
    <location>
        <begin position="75"/>
        <end position="99"/>
    </location>
</feature>
<keyword evidence="2" id="KW-0812">Transmembrane</keyword>
<organism evidence="4 5">
    <name type="scientific">Ephemerocybe angulata</name>
    <dbReference type="NCBI Taxonomy" id="980116"/>
    <lineage>
        <taxon>Eukaryota</taxon>
        <taxon>Fungi</taxon>
        <taxon>Dikarya</taxon>
        <taxon>Basidiomycota</taxon>
        <taxon>Agaricomycotina</taxon>
        <taxon>Agaricomycetes</taxon>
        <taxon>Agaricomycetidae</taxon>
        <taxon>Agaricales</taxon>
        <taxon>Agaricineae</taxon>
        <taxon>Psathyrellaceae</taxon>
        <taxon>Ephemerocybe</taxon>
    </lineage>
</organism>
<dbReference type="OrthoDB" id="2952413at2759"/>
<evidence type="ECO:0000259" key="3">
    <source>
        <dbReference type="Pfam" id="PF20151"/>
    </source>
</evidence>
<reference evidence="4 5" key="1">
    <citation type="submission" date="2020-07" db="EMBL/GenBank/DDBJ databases">
        <title>Comparative genomics of pyrophilous fungi reveals a link between fire events and developmental genes.</title>
        <authorList>
            <consortium name="DOE Joint Genome Institute"/>
            <person name="Steindorff A.S."/>
            <person name="Carver A."/>
            <person name="Calhoun S."/>
            <person name="Stillman K."/>
            <person name="Liu H."/>
            <person name="Lipzen A."/>
            <person name="Pangilinan J."/>
            <person name="Labutti K."/>
            <person name="Bruns T.D."/>
            <person name="Grigoriev I.V."/>
        </authorList>
    </citation>
    <scope>NUCLEOTIDE SEQUENCE [LARGE SCALE GENOMIC DNA]</scope>
    <source>
        <strain evidence="4 5">CBS 144469</strain>
    </source>
</reference>
<comment type="caution">
    <text evidence="4">The sequence shown here is derived from an EMBL/GenBank/DDBJ whole genome shotgun (WGS) entry which is preliminary data.</text>
</comment>
<accession>A0A8H6M1F8</accession>
<feature type="compositionally biased region" description="Polar residues" evidence="1">
    <location>
        <begin position="204"/>
        <end position="218"/>
    </location>
</feature>
<dbReference type="Proteomes" id="UP000521943">
    <property type="component" value="Unassembled WGS sequence"/>
</dbReference>
<dbReference type="EMBL" id="JACGCI010000047">
    <property type="protein sequence ID" value="KAF6751953.1"/>
    <property type="molecule type" value="Genomic_DNA"/>
</dbReference>
<dbReference type="AlphaFoldDB" id="A0A8H6M1F8"/>
<sequence length="226" mass="25177">MDDVVQTIFRAVKIFQDGRYSRAAAMTLLSCDITSNFADEVEYIWRARWTLIKVLYIFARYYALGNLSCKGFFDYSIYAATSALGNMVHTVVVDLIFVLRISALWAQDRKGFPSIVPSYSLFTVLFFVGTMLKFRDSVTLPGSNHTLLEAVKSAFQANHIPNLSLFILNKRFGANCGRPTQIYSLNSTSGGGVALKSMSFRKNPGNTGDISISTTETQPPEERSFA</sequence>
<keyword evidence="2" id="KW-1133">Transmembrane helix</keyword>
<keyword evidence="2" id="KW-0472">Membrane</keyword>
<dbReference type="Pfam" id="PF20151">
    <property type="entry name" value="DUF6533"/>
    <property type="match status" value="1"/>
</dbReference>
<proteinExistence type="predicted"/>
<feature type="domain" description="DUF6533" evidence="3">
    <location>
        <begin position="20"/>
        <end position="64"/>
    </location>
</feature>
<protein>
    <recommendedName>
        <fullName evidence="3">DUF6533 domain-containing protein</fullName>
    </recommendedName>
</protein>
<feature type="transmembrane region" description="Helical" evidence="2">
    <location>
        <begin position="111"/>
        <end position="132"/>
    </location>
</feature>
<evidence type="ECO:0000256" key="1">
    <source>
        <dbReference type="SAM" id="MobiDB-lite"/>
    </source>
</evidence>
<dbReference type="InterPro" id="IPR045340">
    <property type="entry name" value="DUF6533"/>
</dbReference>
<keyword evidence="5" id="KW-1185">Reference proteome</keyword>
<gene>
    <name evidence="4" type="ORF">DFP72DRAFT_906634</name>
</gene>
<evidence type="ECO:0000256" key="2">
    <source>
        <dbReference type="SAM" id="Phobius"/>
    </source>
</evidence>
<evidence type="ECO:0000313" key="5">
    <source>
        <dbReference type="Proteomes" id="UP000521943"/>
    </source>
</evidence>
<name>A0A8H6M1F8_9AGAR</name>
<feature type="region of interest" description="Disordered" evidence="1">
    <location>
        <begin position="204"/>
        <end position="226"/>
    </location>
</feature>